<evidence type="ECO:0000313" key="2">
    <source>
        <dbReference type="Proteomes" id="UP000019918"/>
    </source>
</evidence>
<reference evidence="1 2" key="1">
    <citation type="submission" date="2014-02" db="EMBL/GenBank/DDBJ databases">
        <title>Draft genome of Erwinia mallotivora strain BT-MARDI, a papaya dieback pathogen.</title>
        <authorList>
            <person name="Redzuan R."/>
            <person name="Abu Bakar N."/>
            <person name="Badrun R."/>
            <person name="Mohd Raih M.F."/>
            <person name="Rozano L."/>
            <person name="Mat Amin N."/>
        </authorList>
    </citation>
    <scope>NUCLEOTIDE SEQUENCE [LARGE SCALE GENOMIC DNA]</scope>
    <source>
        <strain evidence="1 2">BT-MARDI</strain>
    </source>
</reference>
<comment type="caution">
    <text evidence="1">The sequence shown here is derived from an EMBL/GenBank/DDBJ whole genome shotgun (WGS) entry which is preliminary data.</text>
</comment>
<protein>
    <submittedName>
        <fullName evidence="1">Uncharacterized protein</fullName>
    </submittedName>
</protein>
<accession>A0A014M5Y2</accession>
<proteinExistence type="predicted"/>
<name>A0A014M5Y2_9GAMM</name>
<dbReference type="STRING" id="69222.BG55_02075"/>
<dbReference type="EMBL" id="JFHN01000018">
    <property type="protein sequence ID" value="EXU77196.1"/>
    <property type="molecule type" value="Genomic_DNA"/>
</dbReference>
<gene>
    <name evidence="1" type="ORF">BG55_02075</name>
</gene>
<keyword evidence="2" id="KW-1185">Reference proteome</keyword>
<sequence length="71" mass="7805">MQGEYGPVSGFPSADLTGCEGEYHRFHRDAYLMKGKASPVLVFSGTDLYNPAQPLSWYIFKPVSLAGTSFI</sequence>
<dbReference type="PATRIC" id="fig|69222.5.peg.449"/>
<dbReference type="Proteomes" id="UP000019918">
    <property type="component" value="Unassembled WGS sequence"/>
</dbReference>
<organism evidence="1 2">
    <name type="scientific">Erwinia mallotivora</name>
    <dbReference type="NCBI Taxonomy" id="69222"/>
    <lineage>
        <taxon>Bacteria</taxon>
        <taxon>Pseudomonadati</taxon>
        <taxon>Pseudomonadota</taxon>
        <taxon>Gammaproteobacteria</taxon>
        <taxon>Enterobacterales</taxon>
        <taxon>Erwiniaceae</taxon>
        <taxon>Erwinia</taxon>
    </lineage>
</organism>
<dbReference type="AlphaFoldDB" id="A0A014M5Y2"/>
<evidence type="ECO:0000313" key="1">
    <source>
        <dbReference type="EMBL" id="EXU77196.1"/>
    </source>
</evidence>